<evidence type="ECO:0000256" key="15">
    <source>
        <dbReference type="SAM" id="MobiDB-lite"/>
    </source>
</evidence>
<evidence type="ECO:0000256" key="13">
    <source>
        <dbReference type="RuleBase" id="RU000532"/>
    </source>
</evidence>
<keyword evidence="11" id="KW-0324">Glycolysis</keyword>
<evidence type="ECO:0000256" key="12">
    <source>
        <dbReference type="ARBA" id="ARBA00024331"/>
    </source>
</evidence>
<evidence type="ECO:0000256" key="8">
    <source>
        <dbReference type="ARBA" id="ARBA00022777"/>
    </source>
</evidence>
<reference evidence="16 17" key="1">
    <citation type="journal article" date="2023" name="Commun. Biol.">
        <title>Reorganization of the ancestral sex-determining regions during the evolution of trioecy in Pleodorina starrii.</title>
        <authorList>
            <person name="Takahashi K."/>
            <person name="Suzuki S."/>
            <person name="Kawai-Toyooka H."/>
            <person name="Yamamoto K."/>
            <person name="Hamaji T."/>
            <person name="Ootsuki R."/>
            <person name="Yamaguchi H."/>
            <person name="Kawachi M."/>
            <person name="Higashiyama T."/>
            <person name="Nozaki H."/>
        </authorList>
    </citation>
    <scope>NUCLEOTIDE SEQUENCE [LARGE SCALE GENOMIC DNA]</scope>
    <source>
        <strain evidence="16 17">NIES-4479</strain>
    </source>
</reference>
<dbReference type="Pfam" id="PF00162">
    <property type="entry name" value="PGK"/>
    <property type="match status" value="1"/>
</dbReference>
<comment type="cofactor">
    <cofactor evidence="2">
        <name>Mg(2+)</name>
        <dbReference type="ChEBI" id="CHEBI:18420"/>
    </cofactor>
</comment>
<organism evidence="16 17">
    <name type="scientific">Pleodorina starrii</name>
    <dbReference type="NCBI Taxonomy" id="330485"/>
    <lineage>
        <taxon>Eukaryota</taxon>
        <taxon>Viridiplantae</taxon>
        <taxon>Chlorophyta</taxon>
        <taxon>core chlorophytes</taxon>
        <taxon>Chlorophyceae</taxon>
        <taxon>CS clade</taxon>
        <taxon>Chlamydomonadales</taxon>
        <taxon>Volvocaceae</taxon>
        <taxon>Pleodorina</taxon>
    </lineage>
</organism>
<comment type="similarity">
    <text evidence="4 13">Belongs to the phosphoglycerate kinase family.</text>
</comment>
<evidence type="ECO:0000313" key="16">
    <source>
        <dbReference type="EMBL" id="GLC60893.1"/>
    </source>
</evidence>
<dbReference type="EMBL" id="BRXU01000039">
    <property type="protein sequence ID" value="GLC60893.1"/>
    <property type="molecule type" value="Genomic_DNA"/>
</dbReference>
<evidence type="ECO:0000313" key="17">
    <source>
        <dbReference type="Proteomes" id="UP001165080"/>
    </source>
</evidence>
<keyword evidence="8 13" id="KW-0418">Kinase</keyword>
<name>A0A9W6BZ23_9CHLO</name>
<dbReference type="InterPro" id="IPR001576">
    <property type="entry name" value="Phosphoglycerate_kinase"/>
</dbReference>
<accession>A0A9W6BZ23</accession>
<feature type="compositionally biased region" description="Gly residues" evidence="15">
    <location>
        <begin position="444"/>
        <end position="455"/>
    </location>
</feature>
<evidence type="ECO:0000256" key="10">
    <source>
        <dbReference type="ARBA" id="ARBA00022842"/>
    </source>
</evidence>
<feature type="compositionally biased region" description="Gly residues" evidence="15">
    <location>
        <begin position="480"/>
        <end position="492"/>
    </location>
</feature>
<comment type="subunit">
    <text evidence="14">Monomer.</text>
</comment>
<dbReference type="GO" id="GO:0006096">
    <property type="term" value="P:glycolytic process"/>
    <property type="evidence" value="ECO:0007669"/>
    <property type="project" value="UniProtKB-KW"/>
</dbReference>
<evidence type="ECO:0000256" key="6">
    <source>
        <dbReference type="ARBA" id="ARBA00022679"/>
    </source>
</evidence>
<protein>
    <recommendedName>
        <fullName evidence="5 13">Phosphoglycerate kinase</fullName>
        <ecNumber evidence="5 13">2.7.2.3</ecNumber>
    </recommendedName>
</protein>
<dbReference type="GO" id="GO:0043531">
    <property type="term" value="F:ADP binding"/>
    <property type="evidence" value="ECO:0007669"/>
    <property type="project" value="TreeGrafter"/>
</dbReference>
<dbReference type="GO" id="GO:0006094">
    <property type="term" value="P:gluconeogenesis"/>
    <property type="evidence" value="ECO:0007669"/>
    <property type="project" value="TreeGrafter"/>
</dbReference>
<comment type="caution">
    <text evidence="16">The sequence shown here is derived from an EMBL/GenBank/DDBJ whole genome shotgun (WGS) entry which is preliminary data.</text>
</comment>
<dbReference type="GO" id="GO:0005829">
    <property type="term" value="C:cytosol"/>
    <property type="evidence" value="ECO:0007669"/>
    <property type="project" value="TreeGrafter"/>
</dbReference>
<dbReference type="AlphaFoldDB" id="A0A9W6BZ23"/>
<gene>
    <name evidence="16" type="primary">PLEST008093</name>
    <name evidence="16" type="ORF">PLESTB_001688000</name>
</gene>
<dbReference type="InterPro" id="IPR036043">
    <property type="entry name" value="Phosphoglycerate_kinase_sf"/>
</dbReference>
<comment type="catalytic activity">
    <reaction evidence="1 13">
        <text>(2R)-3-phosphoglycerate + ATP = (2R)-3-phospho-glyceroyl phosphate + ADP</text>
        <dbReference type="Rhea" id="RHEA:14801"/>
        <dbReference type="ChEBI" id="CHEBI:30616"/>
        <dbReference type="ChEBI" id="CHEBI:57604"/>
        <dbReference type="ChEBI" id="CHEBI:58272"/>
        <dbReference type="ChEBI" id="CHEBI:456216"/>
        <dbReference type="EC" id="2.7.2.3"/>
    </reaction>
</comment>
<dbReference type="Gene3D" id="3.40.50.1260">
    <property type="entry name" value="Phosphoglycerate kinase, N-terminal domain"/>
    <property type="match status" value="2"/>
</dbReference>
<dbReference type="Proteomes" id="UP001165080">
    <property type="component" value="Unassembled WGS sequence"/>
</dbReference>
<dbReference type="InterPro" id="IPR015824">
    <property type="entry name" value="Phosphoglycerate_kinase_N"/>
</dbReference>
<comment type="pathway">
    <text evidence="3">Carbohydrate degradation; glycolysis; pyruvate from D-glyceraldehyde 3-phosphate: step 2/5.</text>
</comment>
<dbReference type="GO" id="GO:0004618">
    <property type="term" value="F:phosphoglycerate kinase activity"/>
    <property type="evidence" value="ECO:0007669"/>
    <property type="project" value="UniProtKB-EC"/>
</dbReference>
<keyword evidence="9" id="KW-0067">ATP-binding</keyword>
<feature type="region of interest" description="Disordered" evidence="15">
    <location>
        <begin position="439"/>
        <end position="495"/>
    </location>
</feature>
<dbReference type="HAMAP" id="MF_00145">
    <property type="entry name" value="Phosphoglyc_kinase"/>
    <property type="match status" value="1"/>
</dbReference>
<dbReference type="PANTHER" id="PTHR11406:SF23">
    <property type="entry name" value="PHOSPHOGLYCERATE KINASE 1, CHLOROPLASTIC-RELATED"/>
    <property type="match status" value="1"/>
</dbReference>
<evidence type="ECO:0000256" key="3">
    <source>
        <dbReference type="ARBA" id="ARBA00004838"/>
    </source>
</evidence>
<evidence type="ECO:0000256" key="2">
    <source>
        <dbReference type="ARBA" id="ARBA00001946"/>
    </source>
</evidence>
<evidence type="ECO:0000256" key="11">
    <source>
        <dbReference type="ARBA" id="ARBA00023152"/>
    </source>
</evidence>
<proteinExistence type="inferred from homology"/>
<evidence type="ECO:0000256" key="4">
    <source>
        <dbReference type="ARBA" id="ARBA00008982"/>
    </source>
</evidence>
<dbReference type="FunFam" id="3.40.50.1260:FF:000031">
    <property type="entry name" value="Phosphoglycerate kinase 1"/>
    <property type="match status" value="1"/>
</dbReference>
<dbReference type="PRINTS" id="PR00477">
    <property type="entry name" value="PHGLYCKINASE"/>
</dbReference>
<dbReference type="EC" id="2.7.2.3" evidence="5 13"/>
<evidence type="ECO:0000256" key="7">
    <source>
        <dbReference type="ARBA" id="ARBA00022741"/>
    </source>
</evidence>
<comment type="pathway">
    <text evidence="12">Carbohydrate biosynthesis.</text>
</comment>
<dbReference type="PANTHER" id="PTHR11406">
    <property type="entry name" value="PHOSPHOGLYCERATE KINASE"/>
    <property type="match status" value="1"/>
</dbReference>
<sequence>MAGDPGLLQPLRDVVRELLAPDLDIIKKDFTGKRVLLRVDFNVPVDDATGAVADASRINAVLPTIRALMRGGARVILASHFGRPEPKKQSRQEMESLYSLRPVAALLASQLGSAAFRGLARDCIGPEAEAAVSELQPGQALLLENTRFHGGDVANSPDFARQLAALCDVFVNDAFGVVHRDQGSVTGITSFVPECYPGPLIRRELTELADRLYDPVRPLGVVLGGAKVADKIGVVGALVEVADVVAVGGRMAFTLLAAAGVSVGSTQIEEDWLEPCRRMMTRAAQRGTRLLLPSDVCWSSSLSRPEQLDTSGVTPLTRDCCTPDRPCIPPGRYGVDIGPETMDTFRTELLACRTIFWNGPMGKFEVPEFASGTVSVARTLDEASRRGTITIIGGGDSVSAVTAAGLADHITHISTGGGASLELIEGRGMPGLRALRMNRRQRDGGGGGGGGGSGGKPPAEGARGPDGDVGGGMGIAADGGETGGHGGGGPAGNEGTAAVAAEAEAAGTCCGAGRRCA</sequence>
<keyword evidence="7" id="KW-0547">Nucleotide-binding</keyword>
<evidence type="ECO:0000256" key="9">
    <source>
        <dbReference type="ARBA" id="ARBA00022840"/>
    </source>
</evidence>
<dbReference type="SUPFAM" id="SSF53748">
    <property type="entry name" value="Phosphoglycerate kinase"/>
    <property type="match status" value="1"/>
</dbReference>
<keyword evidence="10" id="KW-0460">Magnesium</keyword>
<dbReference type="InterPro" id="IPR015911">
    <property type="entry name" value="Phosphoglycerate_kinase_CS"/>
</dbReference>
<dbReference type="OrthoDB" id="275353at2759"/>
<keyword evidence="17" id="KW-1185">Reference proteome</keyword>
<keyword evidence="6 13" id="KW-0808">Transferase</keyword>
<dbReference type="PROSITE" id="PS00111">
    <property type="entry name" value="PGLYCERATE_KINASE"/>
    <property type="match status" value="1"/>
</dbReference>
<evidence type="ECO:0000256" key="1">
    <source>
        <dbReference type="ARBA" id="ARBA00000642"/>
    </source>
</evidence>
<evidence type="ECO:0000256" key="14">
    <source>
        <dbReference type="RuleBase" id="RU000696"/>
    </source>
</evidence>
<evidence type="ECO:0000256" key="5">
    <source>
        <dbReference type="ARBA" id="ARBA00013061"/>
    </source>
</evidence>
<dbReference type="GO" id="GO:0005524">
    <property type="term" value="F:ATP binding"/>
    <property type="evidence" value="ECO:0007669"/>
    <property type="project" value="UniProtKB-KW"/>
</dbReference>